<accession>A0A2M6WCF2</accession>
<dbReference type="Pfam" id="PF13692">
    <property type="entry name" value="Glyco_trans_1_4"/>
    <property type="match status" value="1"/>
</dbReference>
<dbReference type="Gene3D" id="3.40.50.2000">
    <property type="entry name" value="Glycogen Phosphorylase B"/>
    <property type="match status" value="1"/>
</dbReference>
<dbReference type="PANTHER" id="PTHR46401">
    <property type="entry name" value="GLYCOSYLTRANSFERASE WBBK-RELATED"/>
    <property type="match status" value="1"/>
</dbReference>
<name>A0A2M6WCF2_9BACT</name>
<gene>
    <name evidence="2" type="ORF">COU22_02400</name>
</gene>
<keyword evidence="1" id="KW-0808">Transferase</keyword>
<comment type="caution">
    <text evidence="2">The sequence shown here is derived from an EMBL/GenBank/DDBJ whole genome shotgun (WGS) entry which is preliminary data.</text>
</comment>
<dbReference type="Proteomes" id="UP000230543">
    <property type="component" value="Unassembled WGS sequence"/>
</dbReference>
<dbReference type="AlphaFoldDB" id="A0A2M6WCF2"/>
<dbReference type="EMBL" id="PFBO01000086">
    <property type="protein sequence ID" value="PIT90395.1"/>
    <property type="molecule type" value="Genomic_DNA"/>
</dbReference>
<feature type="non-terminal residue" evidence="2">
    <location>
        <position position="1"/>
    </location>
</feature>
<reference evidence="3" key="1">
    <citation type="submission" date="2017-09" db="EMBL/GenBank/DDBJ databases">
        <title>Depth-based differentiation of microbial function through sediment-hosted aquifers and enrichment of novel symbionts in the deep terrestrial subsurface.</title>
        <authorList>
            <person name="Probst A.J."/>
            <person name="Ladd B."/>
            <person name="Jarett J.K."/>
            <person name="Geller-Mcgrath D.E."/>
            <person name="Sieber C.M.K."/>
            <person name="Emerson J.B."/>
            <person name="Anantharaman K."/>
            <person name="Thomas B.C."/>
            <person name="Malmstrom R."/>
            <person name="Stieglmeier M."/>
            <person name="Klingl A."/>
            <person name="Woyke T."/>
            <person name="Ryan C.M."/>
            <person name="Banfield J.F."/>
        </authorList>
    </citation>
    <scope>NUCLEOTIDE SEQUENCE [LARGE SCALE GENOMIC DNA]</scope>
</reference>
<evidence type="ECO:0000313" key="3">
    <source>
        <dbReference type="Proteomes" id="UP000230543"/>
    </source>
</evidence>
<sequence length="293" mass="34899">YNNLKNLLKKLKFEDYLLWSYYPLEVGYFDQLRPDLNIFDAVDDWSEHPSFIKFKEILKANYEKIAEQADIIFTVAEQQQAMFDKPEKVFWLPNGVDLKHYQTEYQIVNRDIGQIKSPVIGYLGTIQARFDLELLEYLVKANPEKNFVLVGPVWYRRIWENTKMDIMERFRSYNNVFFLGRKPYEEIPMYLQQFDLGIIPHKLDQFIRSTNPMKIYDYLASGLPIVSTQGTGIKEIDDLVLITDDFKEFNQLMQKALSDNSPAEKAKRLEVIKNHSWLRRVDNMLEIIKRHYE</sequence>
<proteinExistence type="predicted"/>
<evidence type="ECO:0008006" key="4">
    <source>
        <dbReference type="Google" id="ProtNLM"/>
    </source>
</evidence>
<evidence type="ECO:0000313" key="2">
    <source>
        <dbReference type="EMBL" id="PIT90395.1"/>
    </source>
</evidence>
<protein>
    <recommendedName>
        <fullName evidence="4">Glycosyltransferase family 1 protein</fullName>
    </recommendedName>
</protein>
<dbReference type="GO" id="GO:0016757">
    <property type="term" value="F:glycosyltransferase activity"/>
    <property type="evidence" value="ECO:0007669"/>
    <property type="project" value="TreeGrafter"/>
</dbReference>
<dbReference type="SUPFAM" id="SSF53756">
    <property type="entry name" value="UDP-Glycosyltransferase/glycogen phosphorylase"/>
    <property type="match status" value="1"/>
</dbReference>
<dbReference type="PANTHER" id="PTHR46401:SF2">
    <property type="entry name" value="GLYCOSYLTRANSFERASE WBBK-RELATED"/>
    <property type="match status" value="1"/>
</dbReference>
<dbReference type="GO" id="GO:0009103">
    <property type="term" value="P:lipopolysaccharide biosynthetic process"/>
    <property type="evidence" value="ECO:0007669"/>
    <property type="project" value="TreeGrafter"/>
</dbReference>
<evidence type="ECO:0000256" key="1">
    <source>
        <dbReference type="ARBA" id="ARBA00022679"/>
    </source>
</evidence>
<organism evidence="2 3">
    <name type="scientific">Candidatus Komeilibacteria bacterium CG10_big_fil_rev_8_21_14_0_10_41_13</name>
    <dbReference type="NCBI Taxonomy" id="1974476"/>
    <lineage>
        <taxon>Bacteria</taxon>
        <taxon>Candidatus Komeiliibacteriota</taxon>
    </lineage>
</organism>